<gene>
    <name evidence="1" type="ORF">YK48G_08080</name>
</gene>
<organism evidence="1 2">
    <name type="scientific">Lentilactobacillus fungorum</name>
    <dbReference type="NCBI Taxonomy" id="2201250"/>
    <lineage>
        <taxon>Bacteria</taxon>
        <taxon>Bacillati</taxon>
        <taxon>Bacillota</taxon>
        <taxon>Bacilli</taxon>
        <taxon>Lactobacillales</taxon>
        <taxon>Lactobacillaceae</taxon>
        <taxon>Lentilactobacillus</taxon>
    </lineage>
</organism>
<reference evidence="1 2" key="1">
    <citation type="journal article" date="2021" name="Int. J. Syst. Evol. Microbiol.">
        <title>Lentilactobacillus fungorum sp. nov., isolated from spent mushroom substrates.</title>
        <authorList>
            <person name="Tohno M."/>
            <person name="Tanizawa Y."/>
            <person name="Kojima Y."/>
            <person name="Sakamoto M."/>
            <person name="Ohkuma M."/>
            <person name="Kobayashi H."/>
        </authorList>
    </citation>
    <scope>NUCLEOTIDE SEQUENCE [LARGE SCALE GENOMIC DNA]</scope>
    <source>
        <strain evidence="1 2">YK48G</strain>
    </source>
</reference>
<evidence type="ECO:0000313" key="2">
    <source>
        <dbReference type="Proteomes" id="UP000604765"/>
    </source>
</evidence>
<name>A0ABQ3VWV1_9LACO</name>
<dbReference type="Pfam" id="PF05973">
    <property type="entry name" value="Gp49"/>
    <property type="match status" value="1"/>
</dbReference>
<evidence type="ECO:0000313" key="1">
    <source>
        <dbReference type="EMBL" id="GHP13383.1"/>
    </source>
</evidence>
<comment type="caution">
    <text evidence="1">The sequence shown here is derived from an EMBL/GenBank/DDBJ whole genome shotgun (WGS) entry which is preliminary data.</text>
</comment>
<dbReference type="Proteomes" id="UP000604765">
    <property type="component" value="Unassembled WGS sequence"/>
</dbReference>
<dbReference type="RefSeq" id="WP_203629412.1">
    <property type="nucleotide sequence ID" value="NZ_BNJR01000007.1"/>
</dbReference>
<evidence type="ECO:0008006" key="3">
    <source>
        <dbReference type="Google" id="ProtNLM"/>
    </source>
</evidence>
<sequence length="121" mass="14165">MKKITFEAYIRPNGHNEFREFLASLPDKDARKVLYTLDAISEVGIQDAAKMKWVKRLSHKLFEVRSKVGSNIQRVIYFHVVDGRYIITHGFTKKTPKTPPAQIQHGEQIRQEFLRELRKGK</sequence>
<proteinExistence type="predicted"/>
<keyword evidence="2" id="KW-1185">Reference proteome</keyword>
<protein>
    <recommendedName>
        <fullName evidence="3">Type II toxin-antitoxin system RelE/ParE family toxin</fullName>
    </recommendedName>
</protein>
<dbReference type="InterPro" id="IPR009241">
    <property type="entry name" value="HigB-like"/>
</dbReference>
<accession>A0ABQ3VWV1</accession>
<dbReference type="EMBL" id="BNJR01000007">
    <property type="protein sequence ID" value="GHP13383.1"/>
    <property type="molecule type" value="Genomic_DNA"/>
</dbReference>